<dbReference type="Proteomes" id="UP000077521">
    <property type="component" value="Unassembled WGS sequence"/>
</dbReference>
<name>A0A177T8L1_9BASI</name>
<organism evidence="3 4">
    <name type="scientific">Tilletia indica</name>
    <dbReference type="NCBI Taxonomy" id="43049"/>
    <lineage>
        <taxon>Eukaryota</taxon>
        <taxon>Fungi</taxon>
        <taxon>Dikarya</taxon>
        <taxon>Basidiomycota</taxon>
        <taxon>Ustilaginomycotina</taxon>
        <taxon>Exobasidiomycetes</taxon>
        <taxon>Tilletiales</taxon>
        <taxon>Tilletiaceae</taxon>
        <taxon>Tilletia</taxon>
    </lineage>
</organism>
<dbReference type="GO" id="GO:0007005">
    <property type="term" value="P:mitochondrion organization"/>
    <property type="evidence" value="ECO:0007669"/>
    <property type="project" value="TreeGrafter"/>
</dbReference>
<feature type="region of interest" description="Disordered" evidence="1">
    <location>
        <begin position="220"/>
        <end position="263"/>
    </location>
</feature>
<sequence>MPTLFIWGALDPTPAAQELAGEKEAGTPDSQGQFALPTLDPSSLYAASLLRLIPSSASYSTQHTLTLATPSPLLHGTVPRLEFGAENDGHSHSLAARTDALQGIQPIETYARTPSAAQQRHSIDDAFRTNPLSAARATALHSVITHELEPLILHALFSHQENFRNLAVPTYTYTPGQKTPTSLPAKVGSVLAAPVHIRPRLRTSVQAQLSRRGIWGLAGSAEEEREKEQRAKKGRRLGKDAGEQDGPSRVRLGENGKKTGFKGSNRKEMAIGWERAKLTSITKQCLDVLNSALDQDPSKTSWLLDASIPTSLDAHLFSVIAPVLFPGALSATNLETTTPIPSLLRTQYPALVAHATRLAQLLWAVQPVTVEGPSGYESHWEWKPSAAQVVHVAHRSASSSASSSVSLTSAASYLASSVLSVPSNAWSSVRSYLSPNRSARPQSTSSSSDSPSFLRPESLGWGRIIWIGSAVVGFVSFIFVAGIIQVEFVEEGAVQDEDEDEASDGEEGSENENDEDERQVDGEEILMEEGEGEPHEFEEEEEEEGDAEDLINSMYMGDDDDD</sequence>
<protein>
    <recommendedName>
        <fullName evidence="5">Mitochondrial outer membrane transport complex Sam37/metaxin N-terminal domain-containing protein</fullName>
    </recommendedName>
</protein>
<dbReference type="EMBL" id="LWDF02000187">
    <property type="protein sequence ID" value="KAE8254535.1"/>
    <property type="molecule type" value="Genomic_DNA"/>
</dbReference>
<evidence type="ECO:0000256" key="2">
    <source>
        <dbReference type="SAM" id="Phobius"/>
    </source>
</evidence>
<keyword evidence="2" id="KW-0812">Transmembrane</keyword>
<evidence type="ECO:0000313" key="4">
    <source>
        <dbReference type="Proteomes" id="UP000077521"/>
    </source>
</evidence>
<reference evidence="3" key="1">
    <citation type="submission" date="2016-04" db="EMBL/GenBank/DDBJ databases">
        <authorList>
            <person name="Nguyen H.D."/>
            <person name="Samba Siva P."/>
            <person name="Cullis J."/>
            <person name="Levesque C.A."/>
            <person name="Hambleton S."/>
        </authorList>
    </citation>
    <scope>NUCLEOTIDE SEQUENCE</scope>
    <source>
        <strain evidence="3">DAOMC 236416</strain>
    </source>
</reference>
<feature type="region of interest" description="Disordered" evidence="1">
    <location>
        <begin position="492"/>
        <end position="562"/>
    </location>
</feature>
<dbReference type="PANTHER" id="PTHR12289:SF41">
    <property type="entry name" value="FAILED AXON CONNECTIONS-RELATED"/>
    <property type="match status" value="1"/>
</dbReference>
<gene>
    <name evidence="3" type="ORF">A4X13_0g3382</name>
</gene>
<evidence type="ECO:0008006" key="5">
    <source>
        <dbReference type="Google" id="ProtNLM"/>
    </source>
</evidence>
<feature type="compositionally biased region" description="Acidic residues" evidence="1">
    <location>
        <begin position="492"/>
        <end position="549"/>
    </location>
</feature>
<proteinExistence type="predicted"/>
<feature type="compositionally biased region" description="Basic and acidic residues" evidence="1">
    <location>
        <begin position="222"/>
        <end position="257"/>
    </location>
</feature>
<dbReference type="PANTHER" id="PTHR12289">
    <property type="entry name" value="METAXIN RELATED"/>
    <property type="match status" value="1"/>
</dbReference>
<evidence type="ECO:0000256" key="1">
    <source>
        <dbReference type="SAM" id="MobiDB-lite"/>
    </source>
</evidence>
<feature type="transmembrane region" description="Helical" evidence="2">
    <location>
        <begin position="464"/>
        <end position="484"/>
    </location>
</feature>
<dbReference type="InterPro" id="IPR050931">
    <property type="entry name" value="Mito_Protein_Transport_Metaxin"/>
</dbReference>
<reference evidence="3" key="2">
    <citation type="journal article" date="2019" name="IMA Fungus">
        <title>Genome sequencing and comparison of five Tilletia species to identify candidate genes for the detection of regulated species infecting wheat.</title>
        <authorList>
            <person name="Nguyen H.D.T."/>
            <person name="Sultana T."/>
            <person name="Kesanakurti P."/>
            <person name="Hambleton S."/>
        </authorList>
    </citation>
    <scope>NUCLEOTIDE SEQUENCE</scope>
    <source>
        <strain evidence="3">DAOMC 236416</strain>
    </source>
</reference>
<dbReference type="AlphaFoldDB" id="A0A177T8L1"/>
<keyword evidence="4" id="KW-1185">Reference proteome</keyword>
<comment type="caution">
    <text evidence="3">The sequence shown here is derived from an EMBL/GenBank/DDBJ whole genome shotgun (WGS) entry which is preliminary data.</text>
</comment>
<accession>A0A177T8L1</accession>
<evidence type="ECO:0000313" key="3">
    <source>
        <dbReference type="EMBL" id="KAE8254535.1"/>
    </source>
</evidence>
<dbReference type="GO" id="GO:0001401">
    <property type="term" value="C:SAM complex"/>
    <property type="evidence" value="ECO:0007669"/>
    <property type="project" value="TreeGrafter"/>
</dbReference>
<keyword evidence="2" id="KW-0472">Membrane</keyword>
<keyword evidence="2" id="KW-1133">Transmembrane helix</keyword>